<proteinExistence type="predicted"/>
<dbReference type="InterPro" id="IPR050553">
    <property type="entry name" value="Thioredoxin_ResA/DsbE_sf"/>
</dbReference>
<sequence>MNNALILGPLALPYPLLLVFVAAALTFFVGKRSAQKGGLASKVENQLWITLLIGLIAARLAFVWEFHSAYGVSPLDVLDIRDGGWSPVAGFTVAWLFALSQKNRLAALYKPVRSALLTGSVVWFIGAAALSGSADAGQELPALSLTSLTGQTMELTSFKGQPVVVNLWATLCPPCVREMPVLRQAQIDHPDVTFVFVNQRESVQKVGTWLSSRQLGLRNVLLDTQGQVSTAFQQRALPTTLFFDAAGHLVSQRIGGLSPATLAQELQKTTQK</sequence>
<protein>
    <submittedName>
        <fullName evidence="3">Thiol-disulfide oxidoreductase ResA</fullName>
    </submittedName>
</protein>
<dbReference type="PANTHER" id="PTHR42852:SF13">
    <property type="entry name" value="PROTEIN DIPZ"/>
    <property type="match status" value="1"/>
</dbReference>
<comment type="caution">
    <text evidence="3">The sequence shown here is derived from an EMBL/GenBank/DDBJ whole genome shotgun (WGS) entry which is preliminary data.</text>
</comment>
<organism evidence="3">
    <name type="scientific">mine drainage metagenome</name>
    <dbReference type="NCBI Taxonomy" id="410659"/>
    <lineage>
        <taxon>unclassified sequences</taxon>
        <taxon>metagenomes</taxon>
        <taxon>ecological metagenomes</taxon>
    </lineage>
</organism>
<gene>
    <name evidence="3" type="primary">resA_56</name>
    <name evidence="3" type="ORF">GALL_484570</name>
</gene>
<dbReference type="CDD" id="cd02966">
    <property type="entry name" value="TlpA_like_family"/>
    <property type="match status" value="1"/>
</dbReference>
<dbReference type="InterPro" id="IPR000866">
    <property type="entry name" value="AhpC/TSA"/>
</dbReference>
<feature type="domain" description="Thioredoxin" evidence="2">
    <location>
        <begin position="134"/>
        <end position="271"/>
    </location>
</feature>
<dbReference type="PANTHER" id="PTHR42852">
    <property type="entry name" value="THIOL:DISULFIDE INTERCHANGE PROTEIN DSBE"/>
    <property type="match status" value="1"/>
</dbReference>
<feature type="transmembrane region" description="Helical" evidence="1">
    <location>
        <begin position="84"/>
        <end position="100"/>
    </location>
</feature>
<keyword evidence="1" id="KW-0472">Membrane</keyword>
<feature type="transmembrane region" description="Helical" evidence="1">
    <location>
        <begin position="6"/>
        <end position="27"/>
    </location>
</feature>
<dbReference type="AlphaFoldDB" id="A0A1J5PE71"/>
<feature type="transmembrane region" description="Helical" evidence="1">
    <location>
        <begin position="47"/>
        <end position="64"/>
    </location>
</feature>
<dbReference type="EMBL" id="MLJW01004453">
    <property type="protein sequence ID" value="OIQ69937.1"/>
    <property type="molecule type" value="Genomic_DNA"/>
</dbReference>
<evidence type="ECO:0000259" key="2">
    <source>
        <dbReference type="PROSITE" id="PS51352"/>
    </source>
</evidence>
<name>A0A1J5PE71_9ZZZZ</name>
<evidence type="ECO:0000313" key="3">
    <source>
        <dbReference type="EMBL" id="OIQ69937.1"/>
    </source>
</evidence>
<accession>A0A1J5PE71</accession>
<keyword evidence="1" id="KW-1133">Transmembrane helix</keyword>
<dbReference type="Gene3D" id="3.40.30.10">
    <property type="entry name" value="Glutaredoxin"/>
    <property type="match status" value="1"/>
</dbReference>
<dbReference type="GO" id="GO:0016209">
    <property type="term" value="F:antioxidant activity"/>
    <property type="evidence" value="ECO:0007669"/>
    <property type="project" value="InterPro"/>
</dbReference>
<dbReference type="InterPro" id="IPR013766">
    <property type="entry name" value="Thioredoxin_domain"/>
</dbReference>
<evidence type="ECO:0000256" key="1">
    <source>
        <dbReference type="SAM" id="Phobius"/>
    </source>
</evidence>
<keyword evidence="1" id="KW-0812">Transmembrane</keyword>
<dbReference type="InterPro" id="IPR001640">
    <property type="entry name" value="Lgt"/>
</dbReference>
<dbReference type="Pfam" id="PF01790">
    <property type="entry name" value="LGT"/>
    <property type="match status" value="1"/>
</dbReference>
<dbReference type="GO" id="GO:0016491">
    <property type="term" value="F:oxidoreductase activity"/>
    <property type="evidence" value="ECO:0007669"/>
    <property type="project" value="InterPro"/>
</dbReference>
<reference evidence="3" key="1">
    <citation type="submission" date="2016-10" db="EMBL/GenBank/DDBJ databases">
        <title>Sequence of Gallionella enrichment culture.</title>
        <authorList>
            <person name="Poehlein A."/>
            <person name="Muehling M."/>
            <person name="Daniel R."/>
        </authorList>
    </citation>
    <scope>NUCLEOTIDE SEQUENCE</scope>
</reference>
<dbReference type="InterPro" id="IPR036249">
    <property type="entry name" value="Thioredoxin-like_sf"/>
</dbReference>
<feature type="transmembrane region" description="Helical" evidence="1">
    <location>
        <begin position="112"/>
        <end position="130"/>
    </location>
</feature>
<dbReference type="Pfam" id="PF00578">
    <property type="entry name" value="AhpC-TSA"/>
    <property type="match status" value="1"/>
</dbReference>
<dbReference type="SUPFAM" id="SSF52833">
    <property type="entry name" value="Thioredoxin-like"/>
    <property type="match status" value="1"/>
</dbReference>
<dbReference type="PROSITE" id="PS51352">
    <property type="entry name" value="THIOREDOXIN_2"/>
    <property type="match status" value="1"/>
</dbReference>